<dbReference type="Gene3D" id="2.60.40.1120">
    <property type="entry name" value="Carboxypeptidase-like, regulatory domain"/>
    <property type="match status" value="1"/>
</dbReference>
<evidence type="ECO:0000256" key="2">
    <source>
        <dbReference type="ARBA" id="ARBA00022448"/>
    </source>
</evidence>
<dbReference type="InterPro" id="IPR036942">
    <property type="entry name" value="Beta-barrel_TonB_sf"/>
</dbReference>
<feature type="chain" id="PRO_5018260164" evidence="8">
    <location>
        <begin position="22"/>
        <end position="1002"/>
    </location>
</feature>
<feature type="domain" description="TonB-dependent receptor plug" evidence="9">
    <location>
        <begin position="116"/>
        <end position="234"/>
    </location>
</feature>
<dbReference type="InterPro" id="IPR039426">
    <property type="entry name" value="TonB-dep_rcpt-like"/>
</dbReference>
<name>A0A3M9ML32_9BACT</name>
<keyword evidence="2 7" id="KW-0813">Transport</keyword>
<keyword evidence="4 7" id="KW-0812">Transmembrane</keyword>
<dbReference type="SUPFAM" id="SSF49464">
    <property type="entry name" value="Carboxypeptidase regulatory domain-like"/>
    <property type="match status" value="1"/>
</dbReference>
<dbReference type="SUPFAM" id="SSF56935">
    <property type="entry name" value="Porins"/>
    <property type="match status" value="1"/>
</dbReference>
<evidence type="ECO:0000259" key="9">
    <source>
        <dbReference type="Pfam" id="PF07715"/>
    </source>
</evidence>
<evidence type="ECO:0000256" key="5">
    <source>
        <dbReference type="ARBA" id="ARBA00023136"/>
    </source>
</evidence>
<dbReference type="RefSeq" id="WP_123127807.1">
    <property type="nucleotide sequence ID" value="NZ_RJJD01000008.1"/>
</dbReference>
<proteinExistence type="inferred from homology"/>
<dbReference type="EMBL" id="RJJD01000008">
    <property type="protein sequence ID" value="RNI26191.1"/>
    <property type="molecule type" value="Genomic_DNA"/>
</dbReference>
<evidence type="ECO:0000313" key="10">
    <source>
        <dbReference type="EMBL" id="RNI26191.1"/>
    </source>
</evidence>
<keyword evidence="11" id="KW-1185">Reference proteome</keyword>
<evidence type="ECO:0000313" key="11">
    <source>
        <dbReference type="Proteomes" id="UP000272117"/>
    </source>
</evidence>
<dbReference type="NCBIfam" id="TIGR04056">
    <property type="entry name" value="OMP_RagA_SusC"/>
    <property type="match status" value="1"/>
</dbReference>
<gene>
    <name evidence="10" type="ORF">EFB08_15360</name>
</gene>
<dbReference type="InterPro" id="IPR023996">
    <property type="entry name" value="TonB-dep_OMP_SusC/RagA"/>
</dbReference>
<dbReference type="Proteomes" id="UP000272117">
    <property type="component" value="Unassembled WGS sequence"/>
</dbReference>
<reference evidence="10 11" key="1">
    <citation type="submission" date="2018-11" db="EMBL/GenBank/DDBJ databases">
        <title>Rufibacter latericius sp. nov., isolated from water in Baiyang Lake.</title>
        <authorList>
            <person name="Yang Y."/>
        </authorList>
    </citation>
    <scope>NUCLEOTIDE SEQUENCE [LARGE SCALE GENOMIC DNA]</scope>
    <source>
        <strain evidence="10 11">R-22-1c-1</strain>
    </source>
</reference>
<evidence type="ECO:0000256" key="6">
    <source>
        <dbReference type="ARBA" id="ARBA00023237"/>
    </source>
</evidence>
<keyword evidence="6 7" id="KW-0998">Cell outer membrane</keyword>
<comment type="similarity">
    <text evidence="7">Belongs to the TonB-dependent receptor family.</text>
</comment>
<dbReference type="AlphaFoldDB" id="A0A3M9ML32"/>
<keyword evidence="3 7" id="KW-1134">Transmembrane beta strand</keyword>
<accession>A0A3M9ML32</accession>
<dbReference type="InterPro" id="IPR012910">
    <property type="entry name" value="Plug_dom"/>
</dbReference>
<protein>
    <submittedName>
        <fullName evidence="10">TonB-dependent receptor</fullName>
    </submittedName>
</protein>
<comment type="subcellular location">
    <subcellularLocation>
        <location evidence="1 7">Cell outer membrane</location>
        <topology evidence="1 7">Multi-pass membrane protein</topology>
    </subcellularLocation>
</comment>
<dbReference type="Pfam" id="PF07715">
    <property type="entry name" value="Plug"/>
    <property type="match status" value="1"/>
</dbReference>
<dbReference type="GO" id="GO:0009279">
    <property type="term" value="C:cell outer membrane"/>
    <property type="evidence" value="ECO:0007669"/>
    <property type="project" value="UniProtKB-SubCell"/>
</dbReference>
<evidence type="ECO:0000256" key="3">
    <source>
        <dbReference type="ARBA" id="ARBA00022452"/>
    </source>
</evidence>
<dbReference type="InterPro" id="IPR023997">
    <property type="entry name" value="TonB-dep_OMP_SusC/RagA_CS"/>
</dbReference>
<feature type="signal peptide" evidence="8">
    <location>
        <begin position="1"/>
        <end position="21"/>
    </location>
</feature>
<dbReference type="NCBIfam" id="TIGR04057">
    <property type="entry name" value="SusC_RagA_signa"/>
    <property type="match status" value="1"/>
</dbReference>
<evidence type="ECO:0000256" key="7">
    <source>
        <dbReference type="PROSITE-ProRule" id="PRU01360"/>
    </source>
</evidence>
<dbReference type="OrthoDB" id="9768177at2"/>
<comment type="caution">
    <text evidence="10">The sequence shown here is derived from an EMBL/GenBank/DDBJ whole genome shotgun (WGS) entry which is preliminary data.</text>
</comment>
<keyword evidence="5 7" id="KW-0472">Membrane</keyword>
<dbReference type="Gene3D" id="2.170.130.10">
    <property type="entry name" value="TonB-dependent receptor, plug domain"/>
    <property type="match status" value="1"/>
</dbReference>
<evidence type="ECO:0000256" key="4">
    <source>
        <dbReference type="ARBA" id="ARBA00022692"/>
    </source>
</evidence>
<sequence length="1002" mass="109293">MKKALLFSFALVLALITQAWAQSRTVTGRVTDAQTGEGMPGVTVQLKGSTTAAPTDVNGAYSINVPTAGGTLVFSFIGYTNQEVAIGSQTTINARLTSDARSLSEVVVTGYQSLTKSEITGSVATVSSEKIADRPLPSVEQILQGQVAGLQSVGFSGQPGATQQIRIRGIGSINAGSNPLYVVDGVILNTGDVSRLTTTSNQLAGLNPNDIESVNVLKDAASTAIYGSRGANGVILITTKKGRSGKTKFNASGEYGYTEIAKLPEAGQYLNSDEWLTLTQEGLVNNGGYTPAEIQARILALGGGSGVYTDWFDLVTRKGNQQTYNLSASGGDERTQFYVSGGYFKQEAPVIGSDLQRVSGTLNLSHKVSDKVSFFNTLNLSNVNQHTPSNGGGFSNPVGSAAFLLPTQRPYNDDGTINISRAGTLGYTGNFNPLYLVENDKRELRNAKAIGSIGAEWSILQNLKFTSKVGVDYTSLEEEMFWNPFHGDGRTVSGRGYNYFTRLFNWIATNQLNYRFKVPGFEKIGGDATLAYEAQKSAQYNITTNATGYPITNALPASAVASTPVAGNGSGSDYTFNSIISALNLNYEGKYVVSGTFRRDGSSRFGSTNRYGNFWSVGASWNVHEEAFMEAFDYISTLKLRTSYGVNGNGDIGNYTWRPTFGYGVNYNSAPGGAFNNLGNIDLTWEQNKPFDAGIDLGFFSDRLNLSFDYYERTTSDMLLNRQISRTTGFSSVLQNIGEMKNTGVEFTISGYPIDGAFKWNTNFNIAFNKNRVTKLVDGADIIDGAYLTREGYDYRTFYVRQWAGVDPQTGNPQWWKDAEKTEKTTVYSQAVRVPYKSASPKFFGGFNNTFSYAGVTLDALVVYNFGNYVRDGWEAYLMDGVNPLNNKYKKVLDRWQKPGDVTDVPKYVYSATTSSNSFSTRYLYKGDYIRLRNLSLGYDLKPEWISGLGFSKVNVYVRGTNLFTKTFDENLPIDPEAGVNSSSNSDIPMSKSLTFGLNVNF</sequence>
<dbReference type="InterPro" id="IPR008969">
    <property type="entry name" value="CarboxyPept-like_regulatory"/>
</dbReference>
<keyword evidence="8" id="KW-0732">Signal</keyword>
<dbReference type="InterPro" id="IPR037066">
    <property type="entry name" value="Plug_dom_sf"/>
</dbReference>
<evidence type="ECO:0000256" key="1">
    <source>
        <dbReference type="ARBA" id="ARBA00004571"/>
    </source>
</evidence>
<keyword evidence="10" id="KW-0675">Receptor</keyword>
<dbReference type="Pfam" id="PF13715">
    <property type="entry name" value="CarbopepD_reg_2"/>
    <property type="match status" value="1"/>
</dbReference>
<organism evidence="10 11">
    <name type="scientific">Rufibacter latericius</name>
    <dbReference type="NCBI Taxonomy" id="2487040"/>
    <lineage>
        <taxon>Bacteria</taxon>
        <taxon>Pseudomonadati</taxon>
        <taxon>Bacteroidota</taxon>
        <taxon>Cytophagia</taxon>
        <taxon>Cytophagales</taxon>
        <taxon>Hymenobacteraceae</taxon>
        <taxon>Rufibacter</taxon>
    </lineage>
</organism>
<evidence type="ECO:0000256" key="8">
    <source>
        <dbReference type="SAM" id="SignalP"/>
    </source>
</evidence>
<dbReference type="Gene3D" id="2.40.170.20">
    <property type="entry name" value="TonB-dependent receptor, beta-barrel domain"/>
    <property type="match status" value="1"/>
</dbReference>
<dbReference type="PROSITE" id="PS52016">
    <property type="entry name" value="TONB_DEPENDENT_REC_3"/>
    <property type="match status" value="1"/>
</dbReference>